<dbReference type="AlphaFoldDB" id="V8P5H3"/>
<feature type="region of interest" description="Disordered" evidence="1">
    <location>
        <begin position="51"/>
        <end position="158"/>
    </location>
</feature>
<reference evidence="2 3" key="1">
    <citation type="journal article" date="2013" name="Proc. Natl. Acad. Sci. U.S.A.">
        <title>The king cobra genome reveals dynamic gene evolution and adaptation in the snake venom system.</title>
        <authorList>
            <person name="Vonk F.J."/>
            <person name="Casewell N.R."/>
            <person name="Henkel C.V."/>
            <person name="Heimberg A.M."/>
            <person name="Jansen H.J."/>
            <person name="McCleary R.J."/>
            <person name="Kerkkamp H.M."/>
            <person name="Vos R.A."/>
            <person name="Guerreiro I."/>
            <person name="Calvete J.J."/>
            <person name="Wuster W."/>
            <person name="Woods A.E."/>
            <person name="Logan J.M."/>
            <person name="Harrison R.A."/>
            <person name="Castoe T.A."/>
            <person name="de Koning A.P."/>
            <person name="Pollock D.D."/>
            <person name="Yandell M."/>
            <person name="Calderon D."/>
            <person name="Renjifo C."/>
            <person name="Currier R.B."/>
            <person name="Salgado D."/>
            <person name="Pla D."/>
            <person name="Sanz L."/>
            <person name="Hyder A.S."/>
            <person name="Ribeiro J.M."/>
            <person name="Arntzen J.W."/>
            <person name="van den Thillart G.E."/>
            <person name="Boetzer M."/>
            <person name="Pirovano W."/>
            <person name="Dirks R.P."/>
            <person name="Spaink H.P."/>
            <person name="Duboule D."/>
            <person name="McGlinn E."/>
            <person name="Kini R.M."/>
            <person name="Richardson M.K."/>
        </authorList>
    </citation>
    <scope>NUCLEOTIDE SEQUENCE</scope>
    <source>
        <tissue evidence="2">Blood</tissue>
    </source>
</reference>
<protein>
    <submittedName>
        <fullName evidence="2">Octapeptide-repeat protein T2</fullName>
    </submittedName>
</protein>
<feature type="compositionally biased region" description="Basic residues" evidence="1">
    <location>
        <begin position="93"/>
        <end position="115"/>
    </location>
</feature>
<evidence type="ECO:0000313" key="3">
    <source>
        <dbReference type="Proteomes" id="UP000018936"/>
    </source>
</evidence>
<name>V8P5H3_OPHHA</name>
<feature type="compositionally biased region" description="Basic and acidic residues" evidence="1">
    <location>
        <begin position="80"/>
        <end position="92"/>
    </location>
</feature>
<evidence type="ECO:0000256" key="1">
    <source>
        <dbReference type="SAM" id="MobiDB-lite"/>
    </source>
</evidence>
<proteinExistence type="predicted"/>
<comment type="caution">
    <text evidence="2">The sequence shown here is derived from an EMBL/GenBank/DDBJ whole genome shotgun (WGS) entry which is preliminary data.</text>
</comment>
<feature type="compositionally biased region" description="Basic and acidic residues" evidence="1">
    <location>
        <begin position="131"/>
        <end position="140"/>
    </location>
</feature>
<gene>
    <name evidence="2" type="primary">Srst</name>
    <name evidence="2" type="ORF">L345_05061</name>
</gene>
<dbReference type="EMBL" id="AZIM01000837">
    <property type="protein sequence ID" value="ETE69132.1"/>
    <property type="molecule type" value="Genomic_DNA"/>
</dbReference>
<feature type="compositionally biased region" description="Polar residues" evidence="1">
    <location>
        <begin position="141"/>
        <end position="152"/>
    </location>
</feature>
<accession>V8P5H3</accession>
<evidence type="ECO:0000313" key="2">
    <source>
        <dbReference type="EMBL" id="ETE69132.1"/>
    </source>
</evidence>
<organism evidence="2 3">
    <name type="scientific">Ophiophagus hannah</name>
    <name type="common">King cobra</name>
    <name type="synonym">Naja hannah</name>
    <dbReference type="NCBI Taxonomy" id="8665"/>
    <lineage>
        <taxon>Eukaryota</taxon>
        <taxon>Metazoa</taxon>
        <taxon>Chordata</taxon>
        <taxon>Craniata</taxon>
        <taxon>Vertebrata</taxon>
        <taxon>Euteleostomi</taxon>
        <taxon>Lepidosauria</taxon>
        <taxon>Squamata</taxon>
        <taxon>Bifurcata</taxon>
        <taxon>Unidentata</taxon>
        <taxon>Episquamata</taxon>
        <taxon>Toxicofera</taxon>
        <taxon>Serpentes</taxon>
        <taxon>Colubroidea</taxon>
        <taxon>Elapidae</taxon>
        <taxon>Elapinae</taxon>
        <taxon>Ophiophagus</taxon>
    </lineage>
</organism>
<sequence>SQGGLVHLSCSSLLPQLLRWVRLQPRLRFIALSPKEGRVEVCLLAFPGSAGLGVNRQSRPVPGTGRLVTSDTAGIGEESEGGREGIEREREERRKKKRKGKERKRERERKKRDRQRKGGMEGRDRNRKKEKREGGREEKVNSPTVHGRQNSKNSEDHLYLVCQLHGHLATPTRSHDHQTTPTN</sequence>
<keyword evidence="3" id="KW-1185">Reference proteome</keyword>
<feature type="non-terminal residue" evidence="2">
    <location>
        <position position="183"/>
    </location>
</feature>
<feature type="non-terminal residue" evidence="2">
    <location>
        <position position="1"/>
    </location>
</feature>
<dbReference type="Proteomes" id="UP000018936">
    <property type="component" value="Unassembled WGS sequence"/>
</dbReference>